<proteinExistence type="inferred from homology"/>
<dbReference type="InterPro" id="IPR003960">
    <property type="entry name" value="ATPase_AAA_CS"/>
</dbReference>
<evidence type="ECO:0000256" key="4">
    <source>
        <dbReference type="RuleBase" id="RU003651"/>
    </source>
</evidence>
<name>A0A8J3A015_9PROT</name>
<comment type="similarity">
    <text evidence="4">Belongs to the AAA ATPase family.</text>
</comment>
<keyword evidence="3" id="KW-0175">Coiled coil</keyword>
<dbReference type="Proteomes" id="UP000621856">
    <property type="component" value="Unassembled WGS sequence"/>
</dbReference>
<dbReference type="Pfam" id="PF17862">
    <property type="entry name" value="AAA_lid_3"/>
    <property type="match status" value="1"/>
</dbReference>
<dbReference type="PANTHER" id="PTHR23077">
    <property type="entry name" value="AAA-FAMILY ATPASE"/>
    <property type="match status" value="1"/>
</dbReference>
<evidence type="ECO:0000313" key="6">
    <source>
        <dbReference type="EMBL" id="GGH92124.1"/>
    </source>
</evidence>
<gene>
    <name evidence="6" type="ORF">GCM10011355_00880</name>
</gene>
<accession>A0A8J3A015</accession>
<feature type="domain" description="AAA+ ATPase" evidence="5">
    <location>
        <begin position="209"/>
        <end position="346"/>
    </location>
</feature>
<dbReference type="InterPro" id="IPR050168">
    <property type="entry name" value="AAA_ATPase_domain"/>
</dbReference>
<dbReference type="RefSeq" id="WP_166426252.1">
    <property type="nucleotide sequence ID" value="NZ_BMGZ01000001.1"/>
</dbReference>
<dbReference type="PANTHER" id="PTHR23077:SF171">
    <property type="entry name" value="NUCLEAR VALOSIN-CONTAINING PROTEIN-LIKE"/>
    <property type="match status" value="1"/>
</dbReference>
<evidence type="ECO:0000313" key="7">
    <source>
        <dbReference type="Proteomes" id="UP000621856"/>
    </source>
</evidence>
<dbReference type="AlphaFoldDB" id="A0A8J3A015"/>
<dbReference type="GO" id="GO:0005524">
    <property type="term" value="F:ATP binding"/>
    <property type="evidence" value="ECO:0007669"/>
    <property type="project" value="UniProtKB-KW"/>
</dbReference>
<comment type="caution">
    <text evidence="6">The sequence shown here is derived from an EMBL/GenBank/DDBJ whole genome shotgun (WGS) entry which is preliminary data.</text>
</comment>
<organism evidence="6 7">
    <name type="scientific">Aquisalinus luteolus</name>
    <dbReference type="NCBI Taxonomy" id="1566827"/>
    <lineage>
        <taxon>Bacteria</taxon>
        <taxon>Pseudomonadati</taxon>
        <taxon>Pseudomonadota</taxon>
        <taxon>Alphaproteobacteria</taxon>
        <taxon>Parvularculales</taxon>
        <taxon>Parvularculaceae</taxon>
        <taxon>Aquisalinus</taxon>
    </lineage>
</organism>
<dbReference type="EMBL" id="BMGZ01000001">
    <property type="protein sequence ID" value="GGH92124.1"/>
    <property type="molecule type" value="Genomic_DNA"/>
</dbReference>
<sequence length="455" mass="49387">MSDDKRQALADLIETCAAMPGSGPILRSLLRAGREAPDPSPAIAWLSQANPSAYDLDTREKAADFLSDMEASEAAKSWLAGEGDEERLAMVRLLVRQGRMKEAAPLYRALVDENPAMRDGDLDAALMARGAAPSGGGAEVFSLSGERLGGRAEAGGDKDERDAIMVESVRKQITFEDVGGLADIKKQISRKIILPFQKPAMFKRFRKQAGGGVLLYGPPGCGKTMLARATAGECGARFVNVEIPEILDMYIGESEKRLAAVFEEARADRPTVLFFDELEALAARRKFSHNSNSSALVSTFLNEMDGYSADNAGLLILAATNTPWAIDPAFRRHGRFDRVLFVPPPDKVARLEILRSLLAERPQEKLDLEAVVAKTSGFSGADLTNVVETACDIAIEESLDSDEISPISKAHLAEALKEVKSSTGEWLSSARNYARYANEGGLYEDVLAFLDKNMR</sequence>
<dbReference type="SUPFAM" id="SSF52540">
    <property type="entry name" value="P-loop containing nucleoside triphosphate hydrolases"/>
    <property type="match status" value="1"/>
</dbReference>
<keyword evidence="2 4" id="KW-0067">ATP-binding</keyword>
<dbReference type="Gene3D" id="3.40.50.300">
    <property type="entry name" value="P-loop containing nucleotide triphosphate hydrolases"/>
    <property type="match status" value="1"/>
</dbReference>
<dbReference type="GO" id="GO:0016887">
    <property type="term" value="F:ATP hydrolysis activity"/>
    <property type="evidence" value="ECO:0007669"/>
    <property type="project" value="InterPro"/>
</dbReference>
<evidence type="ECO:0000256" key="3">
    <source>
        <dbReference type="ARBA" id="ARBA00023054"/>
    </source>
</evidence>
<reference evidence="6" key="2">
    <citation type="submission" date="2020-09" db="EMBL/GenBank/DDBJ databases">
        <authorList>
            <person name="Sun Q."/>
            <person name="Zhou Y."/>
        </authorList>
    </citation>
    <scope>NUCLEOTIDE SEQUENCE</scope>
    <source>
        <strain evidence="6">CGMCC 1.14984</strain>
    </source>
</reference>
<dbReference type="Pfam" id="PF00004">
    <property type="entry name" value="AAA"/>
    <property type="match status" value="1"/>
</dbReference>
<evidence type="ECO:0000259" key="5">
    <source>
        <dbReference type="SMART" id="SM00382"/>
    </source>
</evidence>
<dbReference type="InterPro" id="IPR003959">
    <property type="entry name" value="ATPase_AAA_core"/>
</dbReference>
<reference evidence="6" key="1">
    <citation type="journal article" date="2014" name="Int. J. Syst. Evol. Microbiol.">
        <title>Complete genome sequence of Corynebacterium casei LMG S-19264T (=DSM 44701T), isolated from a smear-ripened cheese.</title>
        <authorList>
            <consortium name="US DOE Joint Genome Institute (JGI-PGF)"/>
            <person name="Walter F."/>
            <person name="Albersmeier A."/>
            <person name="Kalinowski J."/>
            <person name="Ruckert C."/>
        </authorList>
    </citation>
    <scope>NUCLEOTIDE SEQUENCE</scope>
    <source>
        <strain evidence="6">CGMCC 1.14984</strain>
    </source>
</reference>
<keyword evidence="1 4" id="KW-0547">Nucleotide-binding</keyword>
<evidence type="ECO:0000256" key="2">
    <source>
        <dbReference type="ARBA" id="ARBA00022840"/>
    </source>
</evidence>
<dbReference type="InterPro" id="IPR003593">
    <property type="entry name" value="AAA+_ATPase"/>
</dbReference>
<protein>
    <submittedName>
        <fullName evidence="6">ATPase AAA</fullName>
    </submittedName>
</protein>
<dbReference type="PROSITE" id="PS00674">
    <property type="entry name" value="AAA"/>
    <property type="match status" value="1"/>
</dbReference>
<dbReference type="FunFam" id="3.40.50.300:FF:001025">
    <property type="entry name" value="ATPase family, AAA domain-containing 2B"/>
    <property type="match status" value="1"/>
</dbReference>
<dbReference type="Gene3D" id="1.10.8.60">
    <property type="match status" value="1"/>
</dbReference>
<dbReference type="SMART" id="SM00382">
    <property type="entry name" value="AAA"/>
    <property type="match status" value="1"/>
</dbReference>
<dbReference type="InterPro" id="IPR041569">
    <property type="entry name" value="AAA_lid_3"/>
</dbReference>
<dbReference type="InterPro" id="IPR027417">
    <property type="entry name" value="P-loop_NTPase"/>
</dbReference>
<evidence type="ECO:0000256" key="1">
    <source>
        <dbReference type="ARBA" id="ARBA00022741"/>
    </source>
</evidence>